<protein>
    <submittedName>
        <fullName evidence="1">Uncharacterized protein</fullName>
    </submittedName>
</protein>
<keyword evidence="2" id="KW-1185">Reference proteome</keyword>
<dbReference type="EMBL" id="QRUP01000004">
    <property type="protein sequence ID" value="RGR75529.1"/>
    <property type="molecule type" value="Genomic_DNA"/>
</dbReference>
<evidence type="ECO:0000313" key="2">
    <source>
        <dbReference type="Proteomes" id="UP000284178"/>
    </source>
</evidence>
<dbReference type="Pfam" id="PF22337">
    <property type="entry name" value="Phage_fiber_rpt"/>
    <property type="match status" value="1"/>
</dbReference>
<evidence type="ECO:0000313" key="1">
    <source>
        <dbReference type="EMBL" id="RGR75529.1"/>
    </source>
</evidence>
<comment type="caution">
    <text evidence="1">The sequence shown here is derived from an EMBL/GenBank/DDBJ whole genome shotgun (WGS) entry which is preliminary data.</text>
</comment>
<name>A0A412G499_9FIRM</name>
<accession>A0A412G499</accession>
<sequence length="335" mass="34782">MANNYLDKNSLIYLWGKIKAALAGKSNTDHTHDYAGSSSAGGAANSATKLQTARTIDGVDFNGTSAIAHFGTCSTAAATAAKVVACTGFKLVTGARIIVKFTITNTVANPTLNVNGSGAKAIQYRGSAISAGYLAANRTLEFVYDGSAYQLVGDLDTNTTYAAFKAATASAAGSAGLVPAPAAGKQASYLRGDGAWAVPPDTNTWRGIVNNLTSDSTTDSLSAAQGKELKRLVDNAGAKLVDGFTIPSTATWTQLTADNVASLDPDYQAVDPALSYPWYTDVAYTCGADDIIEPMWPANIEGIGPYIKVTANKLRIYADSNKNGTALTAFKCKKG</sequence>
<organism evidence="1 2">
    <name type="scientific">Holdemania filiformis</name>
    <dbReference type="NCBI Taxonomy" id="61171"/>
    <lineage>
        <taxon>Bacteria</taxon>
        <taxon>Bacillati</taxon>
        <taxon>Bacillota</taxon>
        <taxon>Erysipelotrichia</taxon>
        <taxon>Erysipelotrichales</taxon>
        <taxon>Erysipelotrichaceae</taxon>
        <taxon>Holdemania</taxon>
    </lineage>
</organism>
<dbReference type="RefSeq" id="WP_117894263.1">
    <property type="nucleotide sequence ID" value="NZ_CABJCV010000004.1"/>
</dbReference>
<proteinExistence type="predicted"/>
<dbReference type="Proteomes" id="UP000284178">
    <property type="component" value="Unassembled WGS sequence"/>
</dbReference>
<gene>
    <name evidence="1" type="ORF">DWY25_04645</name>
</gene>
<dbReference type="InterPro" id="IPR054500">
    <property type="entry name" value="Phage_fiber_rpt"/>
</dbReference>
<dbReference type="GeneID" id="83014692"/>
<reference evidence="1 2" key="1">
    <citation type="submission" date="2018-08" db="EMBL/GenBank/DDBJ databases">
        <title>A genome reference for cultivated species of the human gut microbiota.</title>
        <authorList>
            <person name="Zou Y."/>
            <person name="Xue W."/>
            <person name="Luo G."/>
        </authorList>
    </citation>
    <scope>NUCLEOTIDE SEQUENCE [LARGE SCALE GENOMIC DNA]</scope>
    <source>
        <strain evidence="1 2">AF24-29</strain>
    </source>
</reference>
<dbReference type="AlphaFoldDB" id="A0A412G499"/>